<comment type="caution">
    <text evidence="2">The sequence shown here is derived from an EMBL/GenBank/DDBJ whole genome shotgun (WGS) entry which is preliminary data.</text>
</comment>
<proteinExistence type="predicted"/>
<gene>
    <name evidence="2" type="ORF">CKAH01_05895</name>
</gene>
<keyword evidence="3" id="KW-1185">Reference proteome</keyword>
<reference evidence="2" key="1">
    <citation type="submission" date="2023-02" db="EMBL/GenBank/DDBJ databases">
        <title>Colletotrichum kahawae CIFC_Que2 genome sequencing and assembly.</title>
        <authorList>
            <person name="Baroncelli R."/>
        </authorList>
    </citation>
    <scope>NUCLEOTIDE SEQUENCE</scope>
    <source>
        <strain evidence="2">CIFC_Que2</strain>
    </source>
</reference>
<dbReference type="Proteomes" id="UP001281614">
    <property type="component" value="Unassembled WGS sequence"/>
</dbReference>
<evidence type="ECO:0000313" key="2">
    <source>
        <dbReference type="EMBL" id="KAK2756374.1"/>
    </source>
</evidence>
<feature type="region of interest" description="Disordered" evidence="1">
    <location>
        <begin position="100"/>
        <end position="137"/>
    </location>
</feature>
<accession>A0AAD9YDM2</accession>
<dbReference type="EMBL" id="VYYT01000211">
    <property type="protein sequence ID" value="KAK2756374.1"/>
    <property type="molecule type" value="Genomic_DNA"/>
</dbReference>
<name>A0AAD9YDM2_COLKA</name>
<evidence type="ECO:0000313" key="3">
    <source>
        <dbReference type="Proteomes" id="UP001281614"/>
    </source>
</evidence>
<dbReference type="AlphaFoldDB" id="A0AAD9YDM2"/>
<protein>
    <submittedName>
        <fullName evidence="2">Uncharacterized protein</fullName>
    </submittedName>
</protein>
<organism evidence="2 3">
    <name type="scientific">Colletotrichum kahawae</name>
    <name type="common">Coffee berry disease fungus</name>
    <dbReference type="NCBI Taxonomy" id="34407"/>
    <lineage>
        <taxon>Eukaryota</taxon>
        <taxon>Fungi</taxon>
        <taxon>Dikarya</taxon>
        <taxon>Ascomycota</taxon>
        <taxon>Pezizomycotina</taxon>
        <taxon>Sordariomycetes</taxon>
        <taxon>Hypocreomycetidae</taxon>
        <taxon>Glomerellales</taxon>
        <taxon>Glomerellaceae</taxon>
        <taxon>Colletotrichum</taxon>
        <taxon>Colletotrichum gloeosporioides species complex</taxon>
    </lineage>
</organism>
<sequence length="212" mass="22991">MFVLVVIVGISWYLMFGGGRIAQVANVKIKGDVWLGVRQCDAGNATNGVGFSYWRPCQGRALEQWSEFGFWRLASWGGRKKGRNPGKFSQSSWLVVDQRSLPRPSSGDVLGRRGLGQTGASFMRERQGTRPHRGHSVQSMEVASPSMSGSGACPSLPVLKAVPDHVLLPEAGAADWGNGKAEASKPGLEWSKEGAMQVQVSRPLLLPEVVFR</sequence>
<evidence type="ECO:0000256" key="1">
    <source>
        <dbReference type="SAM" id="MobiDB-lite"/>
    </source>
</evidence>